<dbReference type="PANTHER" id="PTHR43537">
    <property type="entry name" value="TRANSCRIPTIONAL REGULATOR, GNTR FAMILY"/>
    <property type="match status" value="1"/>
</dbReference>
<dbReference type="Gene3D" id="1.10.10.10">
    <property type="entry name" value="Winged helix-like DNA-binding domain superfamily/Winged helix DNA-binding domain"/>
    <property type="match status" value="1"/>
</dbReference>
<name>A0A2P2C3X1_9ZZZZ</name>
<dbReference type="AlphaFoldDB" id="A0A2P2C3X1"/>
<dbReference type="InterPro" id="IPR008920">
    <property type="entry name" value="TF_FadR/GntR_C"/>
</dbReference>
<gene>
    <name evidence="5" type="ORF">NOCA2360027</name>
</gene>
<protein>
    <submittedName>
        <fullName evidence="5">Putative HTH type transcriptional regulator, GntR family</fullName>
    </submittedName>
</protein>
<accession>A0A2P2C3X1</accession>
<evidence type="ECO:0000256" key="3">
    <source>
        <dbReference type="ARBA" id="ARBA00023163"/>
    </source>
</evidence>
<feature type="domain" description="HTH gntR-type" evidence="4">
    <location>
        <begin position="21"/>
        <end position="88"/>
    </location>
</feature>
<dbReference type="SMART" id="SM00345">
    <property type="entry name" value="HTH_GNTR"/>
    <property type="match status" value="1"/>
</dbReference>
<evidence type="ECO:0000259" key="4">
    <source>
        <dbReference type="PROSITE" id="PS50949"/>
    </source>
</evidence>
<dbReference type="InterPro" id="IPR036390">
    <property type="entry name" value="WH_DNA-bd_sf"/>
</dbReference>
<proteinExistence type="predicted"/>
<dbReference type="Pfam" id="PF00392">
    <property type="entry name" value="GntR"/>
    <property type="match status" value="1"/>
</dbReference>
<dbReference type="InterPro" id="IPR000524">
    <property type="entry name" value="Tscrpt_reg_HTH_GntR"/>
</dbReference>
<evidence type="ECO:0000256" key="1">
    <source>
        <dbReference type="ARBA" id="ARBA00023015"/>
    </source>
</evidence>
<keyword evidence="1" id="KW-0805">Transcription regulation</keyword>
<dbReference type="EMBL" id="CZKA01000030">
    <property type="protein sequence ID" value="CUR56725.1"/>
    <property type="molecule type" value="Genomic_DNA"/>
</dbReference>
<dbReference type="InterPro" id="IPR036388">
    <property type="entry name" value="WH-like_DNA-bd_sf"/>
</dbReference>
<evidence type="ECO:0000313" key="5">
    <source>
        <dbReference type="EMBL" id="CUR56725.1"/>
    </source>
</evidence>
<organism evidence="5">
    <name type="scientific">metagenome</name>
    <dbReference type="NCBI Taxonomy" id="256318"/>
    <lineage>
        <taxon>unclassified sequences</taxon>
        <taxon>metagenomes</taxon>
    </lineage>
</organism>
<sequence length="244" mass="26911">MLILSGSCYHAPVSLQQVNAPTKGEAAYTMLRDAVRRGTLKPGQRVTLVDLADQLGMSLTPVREALRMMASQGLVEQESNKFTTITQYTLDRGLEVYRLRILLEPMAVEHAVRVATDDQLKQLRDVHERALAELGGGQSGVLADLNYDFHMAIYTVSDQPLLVQFIERLWNGIPFQAISLTGRNATSLDEHQAILVAIEARDAELAASLMRTHIANAARGTLLTLPTTRDQQEVHAEIEALVKG</sequence>
<dbReference type="GO" id="GO:0003677">
    <property type="term" value="F:DNA binding"/>
    <property type="evidence" value="ECO:0007669"/>
    <property type="project" value="UniProtKB-KW"/>
</dbReference>
<dbReference type="Pfam" id="PF07729">
    <property type="entry name" value="FCD"/>
    <property type="match status" value="1"/>
</dbReference>
<keyword evidence="2" id="KW-0238">DNA-binding</keyword>
<reference evidence="5" key="1">
    <citation type="submission" date="2015-08" db="EMBL/GenBank/DDBJ databases">
        <authorList>
            <person name="Babu N.S."/>
            <person name="Beckwith C.J."/>
            <person name="Beseler K.G."/>
            <person name="Brison A."/>
            <person name="Carone J.V."/>
            <person name="Caskin T.P."/>
            <person name="Diamond M."/>
            <person name="Durham M.E."/>
            <person name="Foxe J.M."/>
            <person name="Go M."/>
            <person name="Henderson B.A."/>
            <person name="Jones I.B."/>
            <person name="McGettigan J.A."/>
            <person name="Micheletti S.J."/>
            <person name="Nasrallah M.E."/>
            <person name="Ortiz D."/>
            <person name="Piller C.R."/>
            <person name="Privatt S.R."/>
            <person name="Schneider S.L."/>
            <person name="Sharp S."/>
            <person name="Smith T.C."/>
            <person name="Stanton J.D."/>
            <person name="Ullery H.E."/>
            <person name="Wilson R.J."/>
            <person name="Serrano M.G."/>
            <person name="Buck G."/>
            <person name="Lee V."/>
            <person name="Wang Y."/>
            <person name="Carvalho R."/>
            <person name="Voegtly L."/>
            <person name="Shi R."/>
            <person name="Duckworth R."/>
            <person name="Johnson A."/>
            <person name="Loviza R."/>
            <person name="Walstead R."/>
            <person name="Shah Z."/>
            <person name="Kiflezghi M."/>
            <person name="Wade K."/>
            <person name="Ball S.L."/>
            <person name="Bradley K.W."/>
            <person name="Asai D.J."/>
            <person name="Bowman C.A."/>
            <person name="Russell D.A."/>
            <person name="Pope W.H."/>
            <person name="Jacobs-Sera D."/>
            <person name="Hendrix R.W."/>
            <person name="Hatfull G.F."/>
        </authorList>
    </citation>
    <scope>NUCLEOTIDE SEQUENCE</scope>
</reference>
<dbReference type="InterPro" id="IPR011711">
    <property type="entry name" value="GntR_C"/>
</dbReference>
<evidence type="ECO:0000256" key="2">
    <source>
        <dbReference type="ARBA" id="ARBA00023125"/>
    </source>
</evidence>
<dbReference type="Gene3D" id="1.20.120.530">
    <property type="entry name" value="GntR ligand-binding domain-like"/>
    <property type="match status" value="1"/>
</dbReference>
<dbReference type="SUPFAM" id="SSF48008">
    <property type="entry name" value="GntR ligand-binding domain-like"/>
    <property type="match status" value="1"/>
</dbReference>
<dbReference type="GO" id="GO:0003700">
    <property type="term" value="F:DNA-binding transcription factor activity"/>
    <property type="evidence" value="ECO:0007669"/>
    <property type="project" value="InterPro"/>
</dbReference>
<dbReference type="PROSITE" id="PS50949">
    <property type="entry name" value="HTH_GNTR"/>
    <property type="match status" value="1"/>
</dbReference>
<dbReference type="PANTHER" id="PTHR43537:SF45">
    <property type="entry name" value="GNTR FAMILY REGULATORY PROTEIN"/>
    <property type="match status" value="1"/>
</dbReference>
<keyword evidence="3" id="KW-0804">Transcription</keyword>
<dbReference type="SUPFAM" id="SSF46785">
    <property type="entry name" value="Winged helix' DNA-binding domain"/>
    <property type="match status" value="1"/>
</dbReference>
<dbReference type="SMART" id="SM00895">
    <property type="entry name" value="FCD"/>
    <property type="match status" value="1"/>
</dbReference>